<dbReference type="RefSeq" id="WP_275684077.1">
    <property type="nucleotide sequence ID" value="NZ_JAJLJH010000007.1"/>
</dbReference>
<reference evidence="2" key="1">
    <citation type="submission" date="2021-11" db="EMBL/GenBank/DDBJ databases">
        <title>BS-T2-15 a new species belonging to the Comamonadaceae family isolated from the soil of a French oak forest.</title>
        <authorList>
            <person name="Mieszkin S."/>
            <person name="Alain K."/>
        </authorList>
    </citation>
    <scope>NUCLEOTIDE SEQUENCE</scope>
    <source>
        <strain evidence="2">BS-T2-15</strain>
    </source>
</reference>
<organism evidence="2 3">
    <name type="scientific">Scleromatobacter humisilvae</name>
    <dbReference type="NCBI Taxonomy" id="2897159"/>
    <lineage>
        <taxon>Bacteria</taxon>
        <taxon>Pseudomonadati</taxon>
        <taxon>Pseudomonadota</taxon>
        <taxon>Betaproteobacteria</taxon>
        <taxon>Burkholderiales</taxon>
        <taxon>Sphaerotilaceae</taxon>
        <taxon>Scleromatobacter</taxon>
    </lineage>
</organism>
<dbReference type="Proteomes" id="UP001139353">
    <property type="component" value="Unassembled WGS sequence"/>
</dbReference>
<feature type="signal peptide" evidence="1">
    <location>
        <begin position="1"/>
        <end position="33"/>
    </location>
</feature>
<dbReference type="PROSITE" id="PS51257">
    <property type="entry name" value="PROKAR_LIPOPROTEIN"/>
    <property type="match status" value="1"/>
</dbReference>
<dbReference type="AlphaFoldDB" id="A0A9X1YN50"/>
<gene>
    <name evidence="2" type="ORF">LPC04_20190</name>
</gene>
<evidence type="ECO:0000256" key="1">
    <source>
        <dbReference type="SAM" id="SignalP"/>
    </source>
</evidence>
<protein>
    <submittedName>
        <fullName evidence="2">Uncharacterized protein</fullName>
    </submittedName>
</protein>
<name>A0A9X1YN50_9BURK</name>
<evidence type="ECO:0000313" key="3">
    <source>
        <dbReference type="Proteomes" id="UP001139353"/>
    </source>
</evidence>
<comment type="caution">
    <text evidence="2">The sequence shown here is derived from an EMBL/GenBank/DDBJ whole genome shotgun (WGS) entry which is preliminary data.</text>
</comment>
<feature type="chain" id="PRO_5040867498" evidence="1">
    <location>
        <begin position="34"/>
        <end position="109"/>
    </location>
</feature>
<sequence length="109" mass="11235">MDSIKKSMLSKAGVLANAILLTSCLVAATPSWAARDAGQMIAQDKANRDVIARRQAALAAAASAPAAEPASEVLPLDHGPRATTTPWLNAQYRLRARQAASAAVAAATQ</sequence>
<dbReference type="EMBL" id="JAJLJH010000007">
    <property type="protein sequence ID" value="MCK9688030.1"/>
    <property type="molecule type" value="Genomic_DNA"/>
</dbReference>
<proteinExistence type="predicted"/>
<evidence type="ECO:0000313" key="2">
    <source>
        <dbReference type="EMBL" id="MCK9688030.1"/>
    </source>
</evidence>
<keyword evidence="1" id="KW-0732">Signal</keyword>
<keyword evidence="3" id="KW-1185">Reference proteome</keyword>
<accession>A0A9X1YN50</accession>